<reference evidence="13" key="1">
    <citation type="submission" date="2022-12" db="EMBL/GenBank/DDBJ databases">
        <title>Draft genome assemblies for two species of Escallonia (Escalloniales).</title>
        <authorList>
            <person name="Chanderbali A."/>
            <person name="Dervinis C."/>
            <person name="Anghel I."/>
            <person name="Soltis D."/>
            <person name="Soltis P."/>
            <person name="Zapata F."/>
        </authorList>
    </citation>
    <scope>NUCLEOTIDE SEQUENCE</scope>
    <source>
        <strain evidence="13">UCBG92.1500</strain>
        <tissue evidence="13">Leaf</tissue>
    </source>
</reference>
<dbReference type="PANTHER" id="PTHR24286:SF384">
    <property type="entry name" value="P450, PUTATIVE (EUROFUNG)-RELATED"/>
    <property type="match status" value="1"/>
</dbReference>
<dbReference type="GO" id="GO:0016020">
    <property type="term" value="C:membrane"/>
    <property type="evidence" value="ECO:0007669"/>
    <property type="project" value="UniProtKB-SubCell"/>
</dbReference>
<keyword evidence="12" id="KW-0472">Membrane</keyword>
<dbReference type="Gene3D" id="1.10.630.10">
    <property type="entry name" value="Cytochrome P450"/>
    <property type="match status" value="2"/>
</dbReference>
<evidence type="ECO:0000256" key="8">
    <source>
        <dbReference type="ARBA" id="ARBA00023004"/>
    </source>
</evidence>
<dbReference type="Pfam" id="PF00067">
    <property type="entry name" value="p450"/>
    <property type="match status" value="1"/>
</dbReference>
<dbReference type="EMBL" id="JAVXUO010000878">
    <property type="protein sequence ID" value="KAK2988407.1"/>
    <property type="molecule type" value="Genomic_DNA"/>
</dbReference>
<keyword evidence="14" id="KW-1185">Reference proteome</keyword>
<dbReference type="Proteomes" id="UP001187471">
    <property type="component" value="Unassembled WGS sequence"/>
</dbReference>
<dbReference type="GO" id="GO:0016125">
    <property type="term" value="P:sterol metabolic process"/>
    <property type="evidence" value="ECO:0007669"/>
    <property type="project" value="TreeGrafter"/>
</dbReference>
<keyword evidence="9 11" id="KW-0503">Monooxygenase</keyword>
<dbReference type="AlphaFoldDB" id="A0AA88RL66"/>
<dbReference type="GO" id="GO:0004497">
    <property type="term" value="F:monooxygenase activity"/>
    <property type="evidence" value="ECO:0007669"/>
    <property type="project" value="UniProtKB-KW"/>
</dbReference>
<proteinExistence type="inferred from homology"/>
<keyword evidence="5 10" id="KW-0479">Metal-binding</keyword>
<dbReference type="SUPFAM" id="SSF48264">
    <property type="entry name" value="Cytochrome P450"/>
    <property type="match status" value="1"/>
</dbReference>
<dbReference type="GO" id="GO:0005506">
    <property type="term" value="F:iron ion binding"/>
    <property type="evidence" value="ECO:0007669"/>
    <property type="project" value="InterPro"/>
</dbReference>
<comment type="caution">
    <text evidence="13">The sequence shown here is derived from an EMBL/GenBank/DDBJ whole genome shotgun (WGS) entry which is preliminary data.</text>
</comment>
<evidence type="ECO:0000256" key="5">
    <source>
        <dbReference type="ARBA" id="ARBA00022723"/>
    </source>
</evidence>
<keyword evidence="6 12" id="KW-1133">Transmembrane helix</keyword>
<dbReference type="PANTHER" id="PTHR24286">
    <property type="entry name" value="CYTOCHROME P450 26"/>
    <property type="match status" value="1"/>
</dbReference>
<protein>
    <recommendedName>
        <fullName evidence="15">Cytochrome P450</fullName>
    </recommendedName>
</protein>
<evidence type="ECO:0000256" key="12">
    <source>
        <dbReference type="SAM" id="Phobius"/>
    </source>
</evidence>
<feature type="transmembrane region" description="Helical" evidence="12">
    <location>
        <begin position="249"/>
        <end position="269"/>
    </location>
</feature>
<feature type="transmembrane region" description="Helical" evidence="12">
    <location>
        <begin position="22"/>
        <end position="44"/>
    </location>
</feature>
<dbReference type="PRINTS" id="PR00463">
    <property type="entry name" value="EP450I"/>
</dbReference>
<dbReference type="InterPro" id="IPR001128">
    <property type="entry name" value="Cyt_P450"/>
</dbReference>
<evidence type="ECO:0000256" key="4">
    <source>
        <dbReference type="ARBA" id="ARBA00022692"/>
    </source>
</evidence>
<keyword evidence="3 10" id="KW-0349">Heme</keyword>
<keyword evidence="4 12" id="KW-0812">Transmembrane</keyword>
<evidence type="ECO:0000256" key="7">
    <source>
        <dbReference type="ARBA" id="ARBA00023002"/>
    </source>
</evidence>
<dbReference type="InterPro" id="IPR036396">
    <property type="entry name" value="Cyt_P450_sf"/>
</dbReference>
<feature type="binding site" description="axial binding residue" evidence="10">
    <location>
        <position position="379"/>
    </location>
    <ligand>
        <name>heme</name>
        <dbReference type="ChEBI" id="CHEBI:30413"/>
    </ligand>
    <ligandPart>
        <name>Fe</name>
        <dbReference type="ChEBI" id="CHEBI:18248"/>
    </ligandPart>
</feature>
<evidence type="ECO:0000256" key="10">
    <source>
        <dbReference type="PIRSR" id="PIRSR602401-1"/>
    </source>
</evidence>
<comment type="subcellular location">
    <subcellularLocation>
        <location evidence="1">Membrane</location>
        <topology evidence="1">Single-pass membrane protein</topology>
    </subcellularLocation>
</comment>
<evidence type="ECO:0000256" key="9">
    <source>
        <dbReference type="ARBA" id="ARBA00023033"/>
    </source>
</evidence>
<keyword evidence="7 11" id="KW-0560">Oxidoreductase</keyword>
<dbReference type="InterPro" id="IPR017972">
    <property type="entry name" value="Cyt_P450_CS"/>
</dbReference>
<dbReference type="PROSITE" id="PS00086">
    <property type="entry name" value="CYTOCHROME_P450"/>
    <property type="match status" value="1"/>
</dbReference>
<evidence type="ECO:0000256" key="6">
    <source>
        <dbReference type="ARBA" id="ARBA00022989"/>
    </source>
</evidence>
<sequence>MLSLIVSINYCVDSKQEAATNIVMEILFFLTVILLVILPTIIFLRNLAKKNHQEELPLPPGRMGWPFFGETLDYFSKFQGGILEKFVMERREKYSTTVFRTSLIGEPMAIFSTAEAHKVLFSNENKLVRVWHPYSIEKIFPKAEDFGKHSANDSKVVHSFLKAEVLKKYVHTMDMIIENGLFSLPISLPGTALHSALKGSEAVHKQIKEIAKQRKSDLLGNGASSQQDILSTMLRTTDENGQFLTEKDIAGYLFGLLVGVYLFLNLTGFEEQTMITRSKEPKELLNWDDTKKMRYTLNVFYEVMRMMPPGVGAFREAITDFSFDGYKIPKGWKLHWITPASNKNPEYFLDPEKFDPSRFDRNEVAPFTFIPFGGGPRMCPGNEYARLAVFVFTRNIVSTFRWEMVNPSEKVVTLHFRRWQKDFQFTSILRTRMLDLDYLVS</sequence>
<comment type="similarity">
    <text evidence="2 11">Belongs to the cytochrome P450 family.</text>
</comment>
<evidence type="ECO:0000256" key="3">
    <source>
        <dbReference type="ARBA" id="ARBA00022617"/>
    </source>
</evidence>
<evidence type="ECO:0000256" key="1">
    <source>
        <dbReference type="ARBA" id="ARBA00004167"/>
    </source>
</evidence>
<evidence type="ECO:0008006" key="15">
    <source>
        <dbReference type="Google" id="ProtNLM"/>
    </source>
</evidence>
<dbReference type="GO" id="GO:0020037">
    <property type="term" value="F:heme binding"/>
    <property type="evidence" value="ECO:0007669"/>
    <property type="project" value="InterPro"/>
</dbReference>
<evidence type="ECO:0000313" key="13">
    <source>
        <dbReference type="EMBL" id="KAK2988407.1"/>
    </source>
</evidence>
<comment type="cofactor">
    <cofactor evidence="10">
        <name>heme</name>
        <dbReference type="ChEBI" id="CHEBI:30413"/>
    </cofactor>
</comment>
<organism evidence="13 14">
    <name type="scientific">Escallonia rubra</name>
    <dbReference type="NCBI Taxonomy" id="112253"/>
    <lineage>
        <taxon>Eukaryota</taxon>
        <taxon>Viridiplantae</taxon>
        <taxon>Streptophyta</taxon>
        <taxon>Embryophyta</taxon>
        <taxon>Tracheophyta</taxon>
        <taxon>Spermatophyta</taxon>
        <taxon>Magnoliopsida</taxon>
        <taxon>eudicotyledons</taxon>
        <taxon>Gunneridae</taxon>
        <taxon>Pentapetalae</taxon>
        <taxon>asterids</taxon>
        <taxon>campanulids</taxon>
        <taxon>Escalloniales</taxon>
        <taxon>Escalloniaceae</taxon>
        <taxon>Escallonia</taxon>
    </lineage>
</organism>
<evidence type="ECO:0000313" key="14">
    <source>
        <dbReference type="Proteomes" id="UP001187471"/>
    </source>
</evidence>
<gene>
    <name evidence="13" type="ORF">RJ640_007700</name>
</gene>
<dbReference type="InterPro" id="IPR002401">
    <property type="entry name" value="Cyt_P450_E_grp-I"/>
</dbReference>
<evidence type="ECO:0000256" key="2">
    <source>
        <dbReference type="ARBA" id="ARBA00010617"/>
    </source>
</evidence>
<accession>A0AA88RL66</accession>
<dbReference type="GO" id="GO:0016705">
    <property type="term" value="F:oxidoreductase activity, acting on paired donors, with incorporation or reduction of molecular oxygen"/>
    <property type="evidence" value="ECO:0007669"/>
    <property type="project" value="InterPro"/>
</dbReference>
<name>A0AA88RL66_9ASTE</name>
<evidence type="ECO:0000256" key="11">
    <source>
        <dbReference type="RuleBase" id="RU000461"/>
    </source>
</evidence>
<keyword evidence="8 10" id="KW-0408">Iron</keyword>